<reference evidence="2" key="1">
    <citation type="submission" date="2023-06" db="EMBL/GenBank/DDBJ databases">
        <title>Genome-scale phylogeny and comparative genomics of the fungal order Sordariales.</title>
        <authorList>
            <consortium name="Lawrence Berkeley National Laboratory"/>
            <person name="Hensen N."/>
            <person name="Bonometti L."/>
            <person name="Westerberg I."/>
            <person name="Brannstrom I.O."/>
            <person name="Guillou S."/>
            <person name="Cros-Aarteil S."/>
            <person name="Calhoun S."/>
            <person name="Haridas S."/>
            <person name="Kuo A."/>
            <person name="Mondo S."/>
            <person name="Pangilinan J."/>
            <person name="Riley R."/>
            <person name="Labutti K."/>
            <person name="Andreopoulos B."/>
            <person name="Lipzen A."/>
            <person name="Chen C."/>
            <person name="Yanf M."/>
            <person name="Daum C."/>
            <person name="Ng V."/>
            <person name="Clum A."/>
            <person name="Steindorff A."/>
            <person name="Ohm R."/>
            <person name="Martin F."/>
            <person name="Silar P."/>
            <person name="Natvig D."/>
            <person name="Lalanne C."/>
            <person name="Gautier V."/>
            <person name="Ament-Velasquez S.L."/>
            <person name="Kruys A."/>
            <person name="Hutchinson M.I."/>
            <person name="Powell A.J."/>
            <person name="Barry K."/>
            <person name="Miller A.N."/>
            <person name="Grigoriev I.V."/>
            <person name="Debuchy R."/>
            <person name="Gladieux P."/>
            <person name="Thoren M.H."/>
            <person name="Johannesson H."/>
        </authorList>
    </citation>
    <scope>NUCLEOTIDE SEQUENCE</scope>
    <source>
        <strain evidence="2">CBS 606.72</strain>
    </source>
</reference>
<name>A0AA39XI93_9PEZI</name>
<gene>
    <name evidence="2" type="ORF">B0T14DRAFT_576521</name>
</gene>
<dbReference type="EMBL" id="JAULSU010000001">
    <property type="protein sequence ID" value="KAK0634106.1"/>
    <property type="molecule type" value="Genomic_DNA"/>
</dbReference>
<dbReference type="Proteomes" id="UP001175000">
    <property type="component" value="Unassembled WGS sequence"/>
</dbReference>
<keyword evidence="3" id="KW-1185">Reference proteome</keyword>
<dbReference type="PANTHER" id="PTHR10622:SF10">
    <property type="entry name" value="HET DOMAIN-CONTAINING PROTEIN"/>
    <property type="match status" value="1"/>
</dbReference>
<accession>A0AA39XI93</accession>
<evidence type="ECO:0000313" key="2">
    <source>
        <dbReference type="EMBL" id="KAK0634106.1"/>
    </source>
</evidence>
<evidence type="ECO:0000313" key="3">
    <source>
        <dbReference type="Proteomes" id="UP001175000"/>
    </source>
</evidence>
<dbReference type="AlphaFoldDB" id="A0AA39XI93"/>
<proteinExistence type="predicted"/>
<sequence length="263" mass="30011">MRLIDVQSLELSEFFGSNIPCYAILSHWWGSEEVKFQEWQKQGFSKILGACRRARRDGYQWLWVDTNCIDKTSSAELTEAINSMYQWYAGAGVCFAYLADIGPASQTKFEDSKWFTRGLTLQELVALKEVVFYNVDWVLIGAKSQTLTDRISRATGIEEDVLLDSESSRAQSIAQRMSWLARRQTTRIEDMAYCMLGLFDINMPLLYGEGSKAFTRLQEDIIKLSTDHTIFCWEWTSSVPKKWVSLLAPVSQLSAPLKGTCFA</sequence>
<dbReference type="Pfam" id="PF06985">
    <property type="entry name" value="HET"/>
    <property type="match status" value="1"/>
</dbReference>
<dbReference type="PANTHER" id="PTHR10622">
    <property type="entry name" value="HET DOMAIN-CONTAINING PROTEIN"/>
    <property type="match status" value="1"/>
</dbReference>
<organism evidence="2 3">
    <name type="scientific">Immersiella caudata</name>
    <dbReference type="NCBI Taxonomy" id="314043"/>
    <lineage>
        <taxon>Eukaryota</taxon>
        <taxon>Fungi</taxon>
        <taxon>Dikarya</taxon>
        <taxon>Ascomycota</taxon>
        <taxon>Pezizomycotina</taxon>
        <taxon>Sordariomycetes</taxon>
        <taxon>Sordariomycetidae</taxon>
        <taxon>Sordariales</taxon>
        <taxon>Lasiosphaeriaceae</taxon>
        <taxon>Immersiella</taxon>
    </lineage>
</organism>
<feature type="domain" description="Heterokaryon incompatibility" evidence="1">
    <location>
        <begin position="22"/>
        <end position="100"/>
    </location>
</feature>
<evidence type="ECO:0000259" key="1">
    <source>
        <dbReference type="Pfam" id="PF06985"/>
    </source>
</evidence>
<comment type="caution">
    <text evidence="2">The sequence shown here is derived from an EMBL/GenBank/DDBJ whole genome shotgun (WGS) entry which is preliminary data.</text>
</comment>
<protein>
    <submittedName>
        <fullName evidence="2">Heterokaryon incompatibility protein-domain-containing protein</fullName>
    </submittedName>
</protein>
<dbReference type="InterPro" id="IPR010730">
    <property type="entry name" value="HET"/>
</dbReference>